<accession>A0A199NR15</accession>
<evidence type="ECO:0000256" key="1">
    <source>
        <dbReference type="SAM" id="MobiDB-lite"/>
    </source>
</evidence>
<evidence type="ECO:0000313" key="2">
    <source>
        <dbReference type="EMBL" id="OAX51362.1"/>
    </source>
</evidence>
<organism evidence="2 3">
    <name type="scientific">Rothia kristinae</name>
    <dbReference type="NCBI Taxonomy" id="37923"/>
    <lineage>
        <taxon>Bacteria</taxon>
        <taxon>Bacillati</taxon>
        <taxon>Actinomycetota</taxon>
        <taxon>Actinomycetes</taxon>
        <taxon>Micrococcales</taxon>
        <taxon>Micrococcaceae</taxon>
        <taxon>Rothia</taxon>
    </lineage>
</organism>
<name>A0A199NR15_9MICC</name>
<dbReference type="AlphaFoldDB" id="A0A199NR15"/>
<reference evidence="2" key="1">
    <citation type="submission" date="2016-06" db="EMBL/GenBank/DDBJ databases">
        <title>Identification of putative biosynthetic pathways for the production of bioactive secondary metabolites by the marine actinomycete Kocuria kristinae RUTW2-3.</title>
        <authorList>
            <person name="Waterworth S.C."/>
            <person name="Walmsley T.A."/>
            <person name="Matongo T."/>
            <person name="Davies-Coleman M.T."/>
            <person name="Dorrington R.A."/>
        </authorList>
    </citation>
    <scope>NUCLEOTIDE SEQUENCE [LARGE SCALE GENOMIC DNA]</scope>
    <source>
        <strain evidence="2">RUTW2-3</strain>
    </source>
</reference>
<dbReference type="EMBL" id="LJBJ02000022">
    <property type="protein sequence ID" value="OAX51362.1"/>
    <property type="molecule type" value="Genomic_DNA"/>
</dbReference>
<gene>
    <name evidence="2" type="ORF">AN277_0209310</name>
</gene>
<dbReference type="Proteomes" id="UP000053171">
    <property type="component" value="Unassembled WGS sequence"/>
</dbReference>
<comment type="caution">
    <text evidence="2">The sequence shown here is derived from an EMBL/GenBank/DDBJ whole genome shotgun (WGS) entry which is preliminary data.</text>
</comment>
<protein>
    <submittedName>
        <fullName evidence="2">Uncharacterized protein</fullName>
    </submittedName>
</protein>
<dbReference type="PROSITE" id="PS51257">
    <property type="entry name" value="PROKAR_LIPOPROTEIN"/>
    <property type="match status" value="1"/>
</dbReference>
<proteinExistence type="predicted"/>
<evidence type="ECO:0000313" key="3">
    <source>
        <dbReference type="Proteomes" id="UP000053171"/>
    </source>
</evidence>
<feature type="region of interest" description="Disordered" evidence="1">
    <location>
        <begin position="47"/>
        <end position="83"/>
    </location>
</feature>
<sequence>MSARVSSSAMVLLLGLGCRRARGSYGGWFRLPCSAAPLPLARVRGRLRARRTEPTPPPNSMGGGVGSLLRGAQGQEEDEEVRS</sequence>
<keyword evidence="3" id="KW-1185">Reference proteome</keyword>